<keyword evidence="1 2" id="KW-0175">Coiled coil</keyword>
<dbReference type="Proteomes" id="UP001642483">
    <property type="component" value="Unassembled WGS sequence"/>
</dbReference>
<feature type="domain" description="DUF4200" evidence="4">
    <location>
        <begin position="65"/>
        <end position="182"/>
    </location>
</feature>
<feature type="compositionally biased region" description="Basic and acidic residues" evidence="3">
    <location>
        <begin position="387"/>
        <end position="398"/>
    </location>
</feature>
<evidence type="ECO:0000256" key="2">
    <source>
        <dbReference type="SAM" id="Coils"/>
    </source>
</evidence>
<dbReference type="EMBL" id="CAWYQH010000002">
    <property type="protein sequence ID" value="CAK8673787.1"/>
    <property type="molecule type" value="Genomic_DNA"/>
</dbReference>
<evidence type="ECO:0000259" key="4">
    <source>
        <dbReference type="Pfam" id="PF13863"/>
    </source>
</evidence>
<evidence type="ECO:0000256" key="3">
    <source>
        <dbReference type="SAM" id="MobiDB-lite"/>
    </source>
</evidence>
<protein>
    <recommendedName>
        <fullName evidence="4">DUF4200 domain-containing protein</fullName>
    </recommendedName>
</protein>
<dbReference type="InterPro" id="IPR025252">
    <property type="entry name" value="DUF4200"/>
</dbReference>
<evidence type="ECO:0000256" key="1">
    <source>
        <dbReference type="ARBA" id="ARBA00023054"/>
    </source>
</evidence>
<dbReference type="PANTHER" id="PTHR21683:SF18">
    <property type="entry name" value="COILED-COIL DOMAIN-CONTAINING PROTEIN 42 HOMOLOG"/>
    <property type="match status" value="1"/>
</dbReference>
<gene>
    <name evidence="5" type="ORF">CVLEPA_LOCUS3540</name>
</gene>
<proteinExistence type="predicted"/>
<reference evidence="5 6" key="1">
    <citation type="submission" date="2024-02" db="EMBL/GenBank/DDBJ databases">
        <authorList>
            <person name="Daric V."/>
            <person name="Darras S."/>
        </authorList>
    </citation>
    <scope>NUCLEOTIDE SEQUENCE [LARGE SCALE GENOMIC DNA]</scope>
</reference>
<sequence>MPLATSNHSGAYQLNLEPQKKNVFVTQLNDRQHDEDDDIRRFAVVKESADQLLQTGINTLQKTSLLRKAIEVEQIDAELAEKRDLFRKRMAANKTKEEALKRKQEKIKERVGKFDRFLKENEAKRTRALRKYQIEVRENKIKAKDLVELKTELERLSEAKNMLMKKLESHKKFETYLMHVIDALPEDYLEMTGENMIQSVIQRHEGLSATYTGLLARNSMMTSEIESGQRELDMMKQERNNQKMVINSQMADLQKYQEQLVQRNRRLEQQAGDTTISHRTLVGELGRISMAIDNLADVCHARHWPPLSGMSYIDKLTMIQQHFREQQRVQKLVQKLRESRPITSSVEKGPQTSHTSAKEDVQLSTIPKMPAIAMHPKPQRRSTKSGFWEHLKTITETE</sequence>
<evidence type="ECO:0000313" key="6">
    <source>
        <dbReference type="Proteomes" id="UP001642483"/>
    </source>
</evidence>
<comment type="caution">
    <text evidence="5">The sequence shown here is derived from an EMBL/GenBank/DDBJ whole genome shotgun (WGS) entry which is preliminary data.</text>
</comment>
<dbReference type="InterPro" id="IPR051147">
    <property type="entry name" value="CFAP_domain-containing"/>
</dbReference>
<accession>A0ABP0F668</accession>
<feature type="compositionally biased region" description="Polar residues" evidence="3">
    <location>
        <begin position="341"/>
        <end position="355"/>
    </location>
</feature>
<keyword evidence="6" id="KW-1185">Reference proteome</keyword>
<dbReference type="PANTHER" id="PTHR21683">
    <property type="entry name" value="COILED-COIL DOMAIN-CONTAINING PROTEIN 42 LIKE-2-LIKE-RELATED"/>
    <property type="match status" value="1"/>
</dbReference>
<dbReference type="Pfam" id="PF13863">
    <property type="entry name" value="DUF4200"/>
    <property type="match status" value="1"/>
</dbReference>
<feature type="coiled-coil region" evidence="2">
    <location>
        <begin position="139"/>
        <end position="166"/>
    </location>
</feature>
<evidence type="ECO:0000313" key="5">
    <source>
        <dbReference type="EMBL" id="CAK8673787.1"/>
    </source>
</evidence>
<name>A0ABP0F668_CLALP</name>
<feature type="region of interest" description="Disordered" evidence="3">
    <location>
        <begin position="375"/>
        <end position="398"/>
    </location>
</feature>
<feature type="region of interest" description="Disordered" evidence="3">
    <location>
        <begin position="339"/>
        <end position="360"/>
    </location>
</feature>
<organism evidence="5 6">
    <name type="scientific">Clavelina lepadiformis</name>
    <name type="common">Light-bulb sea squirt</name>
    <name type="synonym">Ascidia lepadiformis</name>
    <dbReference type="NCBI Taxonomy" id="159417"/>
    <lineage>
        <taxon>Eukaryota</taxon>
        <taxon>Metazoa</taxon>
        <taxon>Chordata</taxon>
        <taxon>Tunicata</taxon>
        <taxon>Ascidiacea</taxon>
        <taxon>Aplousobranchia</taxon>
        <taxon>Clavelinidae</taxon>
        <taxon>Clavelina</taxon>
    </lineage>
</organism>